<evidence type="ECO:0000256" key="1">
    <source>
        <dbReference type="ARBA" id="ARBA00004123"/>
    </source>
</evidence>
<dbReference type="GO" id="GO:0005634">
    <property type="term" value="C:nucleus"/>
    <property type="evidence" value="ECO:0007669"/>
    <property type="project" value="UniProtKB-SubCell"/>
</dbReference>
<dbReference type="STRING" id="1408657.A0A0W4ZWU5"/>
<evidence type="ECO:0000256" key="2">
    <source>
        <dbReference type="ARBA" id="ARBA00023242"/>
    </source>
</evidence>
<dbReference type="InterPro" id="IPR004871">
    <property type="entry name" value="RSE1/DDB1/CPSF1_C"/>
</dbReference>
<dbReference type="RefSeq" id="XP_018231518.1">
    <property type="nucleotide sequence ID" value="XM_018372578.1"/>
</dbReference>
<dbReference type="Pfam" id="PF10433">
    <property type="entry name" value="Beta-prop_RSE1_1st"/>
    <property type="match status" value="1"/>
</dbReference>
<dbReference type="AlphaFoldDB" id="A0A0W4ZWU5"/>
<feature type="domain" description="RSE1/DDB1/CPSF1 second beta-propeller" evidence="5">
    <location>
        <begin position="471"/>
        <end position="727"/>
    </location>
</feature>
<comment type="subcellular location">
    <subcellularLocation>
        <location evidence="1">Nucleus</location>
    </subcellularLocation>
</comment>
<keyword evidence="7" id="KW-1185">Reference proteome</keyword>
<reference evidence="7" key="1">
    <citation type="journal article" date="2016" name="Nat. Commun.">
        <title>Genome analysis of three Pneumocystis species reveals adaptation mechanisms to life exclusively in mammalian hosts.</title>
        <authorList>
            <person name="Ma L."/>
            <person name="Chen Z."/>
            <person name="Huang D.W."/>
            <person name="Kutty G."/>
            <person name="Ishihara M."/>
            <person name="Wang H."/>
            <person name="Abouelleil A."/>
            <person name="Bishop L."/>
            <person name="Davey E."/>
            <person name="Deng R."/>
            <person name="Deng X."/>
            <person name="Fan L."/>
            <person name="Fantoni G."/>
            <person name="Fitzgerald M."/>
            <person name="Gogineni E."/>
            <person name="Goldberg J.M."/>
            <person name="Handley G."/>
            <person name="Hu X."/>
            <person name="Huber C."/>
            <person name="Jiao X."/>
            <person name="Jones K."/>
            <person name="Levin J.Z."/>
            <person name="Liu Y."/>
            <person name="Macdonald P."/>
            <person name="Melnikov A."/>
            <person name="Raley C."/>
            <person name="Sassi M."/>
            <person name="Sherman B.T."/>
            <person name="Song X."/>
            <person name="Sykes S."/>
            <person name="Tran B."/>
            <person name="Walsh L."/>
            <person name="Xia Y."/>
            <person name="Yang J."/>
            <person name="Young S."/>
            <person name="Zeng Q."/>
            <person name="Zheng X."/>
            <person name="Stephens R."/>
            <person name="Nusbaum C."/>
            <person name="Birren B.W."/>
            <person name="Azadi P."/>
            <person name="Lempicki R.A."/>
            <person name="Cuomo C.A."/>
            <person name="Kovacs J.A."/>
        </authorList>
    </citation>
    <scope>NUCLEOTIDE SEQUENCE [LARGE SCALE GENOMIC DNA]</scope>
    <source>
        <strain evidence="7">RU7</strain>
    </source>
</reference>
<gene>
    <name evidence="6" type="ORF">T551_00311</name>
</gene>
<proteinExistence type="predicted"/>
<dbReference type="EMBL" id="LFWA01000001">
    <property type="protein sequence ID" value="KTW32826.1"/>
    <property type="molecule type" value="Genomic_DNA"/>
</dbReference>
<dbReference type="PANTHER" id="PTHR10644">
    <property type="entry name" value="DNA REPAIR/RNA PROCESSING CPSF FAMILY"/>
    <property type="match status" value="1"/>
</dbReference>
<name>A0A0W4ZWU5_PNEJ7</name>
<dbReference type="OrthoDB" id="20774at2759"/>
<dbReference type="GO" id="GO:0003676">
    <property type="term" value="F:nucleic acid binding"/>
    <property type="evidence" value="ECO:0007669"/>
    <property type="project" value="InterPro"/>
</dbReference>
<evidence type="ECO:0000259" key="5">
    <source>
        <dbReference type="Pfam" id="PF23726"/>
    </source>
</evidence>
<dbReference type="Gene3D" id="2.130.10.10">
    <property type="entry name" value="YVTN repeat-like/Quinoprotein amine dehydrogenase"/>
    <property type="match status" value="3"/>
</dbReference>
<evidence type="ECO:0008006" key="8">
    <source>
        <dbReference type="Google" id="ProtNLM"/>
    </source>
</evidence>
<dbReference type="VEuPathDB" id="FungiDB:T551_00311"/>
<evidence type="ECO:0000313" key="6">
    <source>
        <dbReference type="EMBL" id="KTW32826.1"/>
    </source>
</evidence>
<dbReference type="InterPro" id="IPR018846">
    <property type="entry name" value="Beta-prop_RSE1/DDB1/CPSF1_1st"/>
</dbReference>
<dbReference type="Pfam" id="PF23726">
    <property type="entry name" value="Beta-prop_RSE1_2nd"/>
    <property type="match status" value="1"/>
</dbReference>
<evidence type="ECO:0000259" key="4">
    <source>
        <dbReference type="Pfam" id="PF10433"/>
    </source>
</evidence>
<dbReference type="GeneID" id="28938833"/>
<feature type="domain" description="RSE1/DDB1/CPSF1 C-terminal" evidence="3">
    <location>
        <begin position="891"/>
        <end position="1139"/>
    </location>
</feature>
<protein>
    <recommendedName>
        <fullName evidence="8">DNA damage-binding protein 1</fullName>
    </recommendedName>
</protein>
<dbReference type="Proteomes" id="UP000053447">
    <property type="component" value="Unassembled WGS sequence"/>
</dbReference>
<organism evidence="6 7">
    <name type="scientific">Pneumocystis jirovecii (strain RU7)</name>
    <name type="common">Human pneumocystis pneumonia agent</name>
    <dbReference type="NCBI Taxonomy" id="1408657"/>
    <lineage>
        <taxon>Eukaryota</taxon>
        <taxon>Fungi</taxon>
        <taxon>Dikarya</taxon>
        <taxon>Ascomycota</taxon>
        <taxon>Taphrinomycotina</taxon>
        <taxon>Pneumocystomycetes</taxon>
        <taxon>Pneumocystaceae</taxon>
        <taxon>Pneumocystis</taxon>
    </lineage>
</organism>
<accession>A0A0W4ZWU5</accession>
<evidence type="ECO:0000259" key="3">
    <source>
        <dbReference type="Pfam" id="PF03178"/>
    </source>
</evidence>
<evidence type="ECO:0000313" key="7">
    <source>
        <dbReference type="Proteomes" id="UP000053447"/>
    </source>
</evidence>
<dbReference type="InterPro" id="IPR050358">
    <property type="entry name" value="RSE1/DDB1/CFT1"/>
</dbReference>
<dbReference type="InterPro" id="IPR058543">
    <property type="entry name" value="Beta-prop_RSE1/DDB1/CPSF1_2nd"/>
</dbReference>
<comment type="caution">
    <text evidence="6">The sequence shown here is derived from an EMBL/GenBank/DDBJ whole genome shotgun (WGS) entry which is preliminary data.</text>
</comment>
<keyword evidence="2" id="KW-0539">Nucleus</keyword>
<sequence>MNKENNYIIHTIIHSPIVNFVFCGAFRKPFINDILLIKEDSIELHALSENGLTTCISNQPLFSKIRDAKVFKTNKKISYLENDDVVDVDLLVTTNENGYLSFSIYNFNFKKDEYTNQNSENIIFQHLNIQNRFYIIEEIKISSYGYNLKNLGYKIALDPLMRSIAVRDALDTVEIFRLDSFNKKSKNLILERIKGNLSGTILLMDFIKFLENEKFCYLIFYIINYRKKPYIALCKWNSEESLASIDFSSLISLPLLPDLSIPVYLVPFFNTAGDFSIIFNDKIIYISILQFFSEDSNFEYFDIKHKGIITAYAIDKNVYGKNITNILYLGTDTGDLIYVTIKNKKINYINIGSVKPIGKVMEIINSLDVATHLIFISGDMCDNGIYLVHSESETDENIHIEIDKNINPVLIQSFSNWSPVCDFKIIEKDTNFSLNETQIQNKKDKLFLCSGRAPEGKIAELKTGIKARITLQVQDFNGIENFWILRSSKFNSIYIIVSFPWQTQLLELTEKGELYDRSDDTQLKQETSTISAGLFNDVYIVQVTQKKIEIFPLPDFKDLNSKVHWLDDTQIIISSSIHNSIITMLVKTKDSVIIYLIKLNITEQSIIDLTQIREPIKITDEPSTMNAIIFDINSEYSNSNIHLASTDKNSSILLLIGTHKPSFIIFEILSTNYISFSDIPLEKFTNLPDSIPESSCLIKDSTSLVLLVGLRNGLLLRWTVNHVNGNIQLKFVDLNAFGSLPLKCISDSQLLTAYIVGEGIWMINLYNNTIEIKEIILNYQIKTRITLILPFNDPLRESKTKSVACISKEAFLIADLDSKESTCVEYIDIKENPRRILYDNNLKLLIVACDLSALTIHDSFLNKKFQNSCDLKFINLTTGTIISNNPLFDDKTKEYIFDAQETIYALSDWTIFDKNKSYHYIVVGTSINSFSGVSKGNLHILVISYKSEKVDVKRINKILLDYPIYSISLIGKYGLAFSSGNSIFIKQFDIETKKFKELSVKYELESSVISIKVKNNTIYALCQKDSITMLNYDPVENSLKPVMNDATPRLSLDNFVIENNVFCSDKERGLICLTKDHFQKNKNFYLDFLIKLPNSVSKFQKIFGKKYYYPFIIGSGIDGSFYSIMSCPKEDFEIYQALISYWLQFSNNNSFMDKEKFSILGKNCLDGDFLKTIVLHNWDNCIPILSTTVLDYLDDNSKKNHILKMIKLLRSVFSQSIF</sequence>
<dbReference type="InterPro" id="IPR015943">
    <property type="entry name" value="WD40/YVTN_repeat-like_dom_sf"/>
</dbReference>
<feature type="domain" description="RSE1/DDB1/CPSF1 first beta-propeller" evidence="4">
    <location>
        <begin position="18"/>
        <end position="415"/>
    </location>
</feature>
<dbReference type="Pfam" id="PF03178">
    <property type="entry name" value="CPSF_A"/>
    <property type="match status" value="1"/>
</dbReference>